<name>A0ABU6UX08_9FABA</name>
<gene>
    <name evidence="1" type="ORF">PIB30_103624</name>
</gene>
<dbReference type="EMBL" id="JASCZI010124234">
    <property type="protein sequence ID" value="MED6165855.1"/>
    <property type="molecule type" value="Genomic_DNA"/>
</dbReference>
<organism evidence="1 2">
    <name type="scientific">Stylosanthes scabra</name>
    <dbReference type="NCBI Taxonomy" id="79078"/>
    <lineage>
        <taxon>Eukaryota</taxon>
        <taxon>Viridiplantae</taxon>
        <taxon>Streptophyta</taxon>
        <taxon>Embryophyta</taxon>
        <taxon>Tracheophyta</taxon>
        <taxon>Spermatophyta</taxon>
        <taxon>Magnoliopsida</taxon>
        <taxon>eudicotyledons</taxon>
        <taxon>Gunneridae</taxon>
        <taxon>Pentapetalae</taxon>
        <taxon>rosids</taxon>
        <taxon>fabids</taxon>
        <taxon>Fabales</taxon>
        <taxon>Fabaceae</taxon>
        <taxon>Papilionoideae</taxon>
        <taxon>50 kb inversion clade</taxon>
        <taxon>dalbergioids sensu lato</taxon>
        <taxon>Dalbergieae</taxon>
        <taxon>Pterocarpus clade</taxon>
        <taxon>Stylosanthes</taxon>
    </lineage>
</organism>
<reference evidence="1 2" key="1">
    <citation type="journal article" date="2023" name="Plants (Basel)">
        <title>Bridging the Gap: Combining Genomics and Transcriptomics Approaches to Understand Stylosanthes scabra, an Orphan Legume from the Brazilian Caatinga.</title>
        <authorList>
            <person name="Ferreira-Neto J.R.C."/>
            <person name="da Silva M.D."/>
            <person name="Binneck E."/>
            <person name="de Melo N.F."/>
            <person name="da Silva R.H."/>
            <person name="de Melo A.L.T.M."/>
            <person name="Pandolfi V."/>
            <person name="Bustamante F.O."/>
            <person name="Brasileiro-Vidal A.C."/>
            <person name="Benko-Iseppon A.M."/>
        </authorList>
    </citation>
    <scope>NUCLEOTIDE SEQUENCE [LARGE SCALE GENOMIC DNA]</scope>
    <source>
        <tissue evidence="1">Leaves</tissue>
    </source>
</reference>
<evidence type="ECO:0000313" key="1">
    <source>
        <dbReference type="EMBL" id="MED6165855.1"/>
    </source>
</evidence>
<keyword evidence="2" id="KW-1185">Reference proteome</keyword>
<accession>A0ABU6UX08</accession>
<feature type="non-terminal residue" evidence="1">
    <location>
        <position position="69"/>
    </location>
</feature>
<sequence length="69" mass="7980">MSIKLCIVSAPHVFPHRAPSHPRRTTSSIHFFQRVTPLFLHPRVHFGDLLFLSLDNLTLIYSVLNDFQP</sequence>
<evidence type="ECO:0000313" key="2">
    <source>
        <dbReference type="Proteomes" id="UP001341840"/>
    </source>
</evidence>
<dbReference type="Proteomes" id="UP001341840">
    <property type="component" value="Unassembled WGS sequence"/>
</dbReference>
<comment type="caution">
    <text evidence="1">The sequence shown here is derived from an EMBL/GenBank/DDBJ whole genome shotgun (WGS) entry which is preliminary data.</text>
</comment>
<protein>
    <submittedName>
        <fullName evidence="1">Uncharacterized protein</fullName>
    </submittedName>
</protein>
<proteinExistence type="predicted"/>